<dbReference type="GO" id="GO:0003887">
    <property type="term" value="F:DNA-directed DNA polymerase activity"/>
    <property type="evidence" value="ECO:0007669"/>
    <property type="project" value="UniProtKB-EC"/>
</dbReference>
<dbReference type="EC" id="2.7.7.7" evidence="5"/>
<dbReference type="CDD" id="cd06127">
    <property type="entry name" value="DEDDh"/>
    <property type="match status" value="1"/>
</dbReference>
<dbReference type="AlphaFoldDB" id="A0A7W8QQ78"/>
<dbReference type="InterPro" id="IPR012337">
    <property type="entry name" value="RNaseH-like_sf"/>
</dbReference>
<reference evidence="5 6" key="1">
    <citation type="submission" date="2020-08" db="EMBL/GenBank/DDBJ databases">
        <title>Sequencing the genomes of 1000 actinobacteria strains.</title>
        <authorList>
            <person name="Klenk H.-P."/>
        </authorList>
    </citation>
    <scope>NUCLEOTIDE SEQUENCE [LARGE SCALE GENOMIC DNA]</scope>
    <source>
        <strain evidence="5 6">DSM 44551</strain>
    </source>
</reference>
<dbReference type="SUPFAM" id="SSF53098">
    <property type="entry name" value="Ribonuclease H-like"/>
    <property type="match status" value="1"/>
</dbReference>
<keyword evidence="2" id="KW-0378">Hydrolase</keyword>
<keyword evidence="1" id="KW-0540">Nuclease</keyword>
<evidence type="ECO:0000256" key="3">
    <source>
        <dbReference type="ARBA" id="ARBA00022839"/>
    </source>
</evidence>
<dbReference type="NCBIfam" id="NF005927">
    <property type="entry name" value="PRK07942.1"/>
    <property type="match status" value="1"/>
</dbReference>
<dbReference type="RefSeq" id="WP_184394045.1">
    <property type="nucleotide sequence ID" value="NZ_BAAAJD010000178.1"/>
</dbReference>
<sequence>MSDWHLRPMAAFDLETTGTDVETDRVVTAAVIRIDPSTGGKQVRSWLADPGVEIPVEASDIHGVTTERARAEGRPAAEVLGEIAAELTELTDKEVPLVAFNAAFDLTLLDRELTRHGSPTDFGGRMRVIDPMVLDRQIDRYRKGSRRLVDVCAHYGIRLDPGDAHGCEADALAAARLAWRLGSTRPELAAMDIDDLHQAQRAWRAEQAASLEAYLRRAKDPQAVVERDWPLIPAR</sequence>
<dbReference type="GO" id="GO:0003676">
    <property type="term" value="F:nucleic acid binding"/>
    <property type="evidence" value="ECO:0007669"/>
    <property type="project" value="InterPro"/>
</dbReference>
<dbReference type="EMBL" id="JACHDB010000001">
    <property type="protein sequence ID" value="MBB5433893.1"/>
    <property type="molecule type" value="Genomic_DNA"/>
</dbReference>
<dbReference type="InterPro" id="IPR036397">
    <property type="entry name" value="RNaseH_sf"/>
</dbReference>
<keyword evidence="5" id="KW-0548">Nucleotidyltransferase</keyword>
<dbReference type="Gene3D" id="3.30.420.10">
    <property type="entry name" value="Ribonuclease H-like superfamily/Ribonuclease H"/>
    <property type="match status" value="1"/>
</dbReference>
<dbReference type="InterPro" id="IPR013520">
    <property type="entry name" value="Ribonucl_H"/>
</dbReference>
<evidence type="ECO:0000259" key="4">
    <source>
        <dbReference type="SMART" id="SM00479"/>
    </source>
</evidence>
<gene>
    <name evidence="5" type="ORF">HDA36_003977</name>
</gene>
<dbReference type="PANTHER" id="PTHR30231">
    <property type="entry name" value="DNA POLYMERASE III SUBUNIT EPSILON"/>
    <property type="match status" value="1"/>
</dbReference>
<organism evidence="5 6">
    <name type="scientific">Nocardiopsis composta</name>
    <dbReference type="NCBI Taxonomy" id="157465"/>
    <lineage>
        <taxon>Bacteria</taxon>
        <taxon>Bacillati</taxon>
        <taxon>Actinomycetota</taxon>
        <taxon>Actinomycetes</taxon>
        <taxon>Streptosporangiales</taxon>
        <taxon>Nocardiopsidaceae</taxon>
        <taxon>Nocardiopsis</taxon>
    </lineage>
</organism>
<dbReference type="Proteomes" id="UP000572635">
    <property type="component" value="Unassembled WGS sequence"/>
</dbReference>
<keyword evidence="5" id="KW-0808">Transferase</keyword>
<dbReference type="PANTHER" id="PTHR30231:SF4">
    <property type="entry name" value="PROTEIN NEN2"/>
    <property type="match status" value="1"/>
</dbReference>
<feature type="domain" description="Exonuclease" evidence="4">
    <location>
        <begin position="8"/>
        <end position="187"/>
    </location>
</feature>
<name>A0A7W8QQ78_9ACTN</name>
<dbReference type="GO" id="GO:0008408">
    <property type="term" value="F:3'-5' exonuclease activity"/>
    <property type="evidence" value="ECO:0007669"/>
    <property type="project" value="TreeGrafter"/>
</dbReference>
<evidence type="ECO:0000313" key="6">
    <source>
        <dbReference type="Proteomes" id="UP000572635"/>
    </source>
</evidence>
<dbReference type="Pfam" id="PF00929">
    <property type="entry name" value="RNase_T"/>
    <property type="match status" value="1"/>
</dbReference>
<protein>
    <submittedName>
        <fullName evidence="5">DNA polymerase-3 subunit epsilon</fullName>
        <ecNumber evidence="5">2.7.7.7</ecNumber>
    </submittedName>
</protein>
<comment type="caution">
    <text evidence="5">The sequence shown here is derived from an EMBL/GenBank/DDBJ whole genome shotgun (WGS) entry which is preliminary data.</text>
</comment>
<evidence type="ECO:0000256" key="2">
    <source>
        <dbReference type="ARBA" id="ARBA00022801"/>
    </source>
</evidence>
<dbReference type="GO" id="GO:0005829">
    <property type="term" value="C:cytosol"/>
    <property type="evidence" value="ECO:0007669"/>
    <property type="project" value="TreeGrafter"/>
</dbReference>
<keyword evidence="3" id="KW-0269">Exonuclease</keyword>
<keyword evidence="6" id="KW-1185">Reference proteome</keyword>
<dbReference type="SMART" id="SM00479">
    <property type="entry name" value="EXOIII"/>
    <property type="match status" value="1"/>
</dbReference>
<proteinExistence type="predicted"/>
<evidence type="ECO:0000256" key="1">
    <source>
        <dbReference type="ARBA" id="ARBA00022722"/>
    </source>
</evidence>
<accession>A0A7W8QQ78</accession>
<evidence type="ECO:0000313" key="5">
    <source>
        <dbReference type="EMBL" id="MBB5433893.1"/>
    </source>
</evidence>